<organism evidence="3 4">
    <name type="scientific">candidate division WWE3 bacterium</name>
    <dbReference type="NCBI Taxonomy" id="2053526"/>
    <lineage>
        <taxon>Bacteria</taxon>
        <taxon>Katanobacteria</taxon>
    </lineage>
</organism>
<keyword evidence="2" id="KW-0472">Membrane</keyword>
<keyword evidence="2" id="KW-0812">Transmembrane</keyword>
<evidence type="ECO:0000256" key="2">
    <source>
        <dbReference type="SAM" id="Phobius"/>
    </source>
</evidence>
<dbReference type="AlphaFoldDB" id="A0A955RQ94"/>
<feature type="compositionally biased region" description="Basic residues" evidence="1">
    <location>
        <begin position="110"/>
        <end position="132"/>
    </location>
</feature>
<proteinExistence type="predicted"/>
<sequence length="132" mass="15188">MSKNFGKLPKILRDHTYGYGWLLTALLLNVGVHSTQELILVRVGVGFSAYLLVRAKGFREINLLGWLIGLALLIAQEHTPQNVFMAFALVAVVDVAASRLRLTKRQVPQRNRRNRHRNHGRRRRQRIPARFI</sequence>
<feature type="transmembrane region" description="Helical" evidence="2">
    <location>
        <begin position="82"/>
        <end position="102"/>
    </location>
</feature>
<reference evidence="3" key="2">
    <citation type="journal article" date="2021" name="Microbiome">
        <title>Successional dynamics and alternative stable states in a saline activated sludge microbial community over 9 years.</title>
        <authorList>
            <person name="Wang Y."/>
            <person name="Ye J."/>
            <person name="Ju F."/>
            <person name="Liu L."/>
            <person name="Boyd J.A."/>
            <person name="Deng Y."/>
            <person name="Parks D.H."/>
            <person name="Jiang X."/>
            <person name="Yin X."/>
            <person name="Woodcroft B.J."/>
            <person name="Tyson G.W."/>
            <person name="Hugenholtz P."/>
            <person name="Polz M.F."/>
            <person name="Zhang T."/>
        </authorList>
    </citation>
    <scope>NUCLEOTIDE SEQUENCE</scope>
    <source>
        <strain evidence="3">HKST-UBA01</strain>
    </source>
</reference>
<protein>
    <submittedName>
        <fullName evidence="3">Uncharacterized protein</fullName>
    </submittedName>
</protein>
<dbReference type="Proteomes" id="UP000701698">
    <property type="component" value="Unassembled WGS sequence"/>
</dbReference>
<feature type="transmembrane region" description="Helical" evidence="2">
    <location>
        <begin position="57"/>
        <end position="76"/>
    </location>
</feature>
<gene>
    <name evidence="3" type="ORF">KC571_02430</name>
</gene>
<evidence type="ECO:0000313" key="3">
    <source>
        <dbReference type="EMBL" id="MCA9390237.1"/>
    </source>
</evidence>
<dbReference type="EMBL" id="JAGQKX010000050">
    <property type="protein sequence ID" value="MCA9390237.1"/>
    <property type="molecule type" value="Genomic_DNA"/>
</dbReference>
<evidence type="ECO:0000256" key="1">
    <source>
        <dbReference type="SAM" id="MobiDB-lite"/>
    </source>
</evidence>
<keyword evidence="2" id="KW-1133">Transmembrane helix</keyword>
<evidence type="ECO:0000313" key="4">
    <source>
        <dbReference type="Proteomes" id="UP000701698"/>
    </source>
</evidence>
<feature type="transmembrane region" description="Helical" evidence="2">
    <location>
        <begin position="20"/>
        <end position="45"/>
    </location>
</feature>
<name>A0A955RQ94_UNCKA</name>
<accession>A0A955RQ94</accession>
<comment type="caution">
    <text evidence="3">The sequence shown here is derived from an EMBL/GenBank/DDBJ whole genome shotgun (WGS) entry which is preliminary data.</text>
</comment>
<feature type="region of interest" description="Disordered" evidence="1">
    <location>
        <begin position="106"/>
        <end position="132"/>
    </location>
</feature>
<reference evidence="3" key="1">
    <citation type="submission" date="2020-04" db="EMBL/GenBank/DDBJ databases">
        <authorList>
            <person name="Zhang T."/>
        </authorList>
    </citation>
    <scope>NUCLEOTIDE SEQUENCE</scope>
    <source>
        <strain evidence="3">HKST-UBA01</strain>
    </source>
</reference>